<evidence type="ECO:0000313" key="5">
    <source>
        <dbReference type="Proteomes" id="UP000054307"/>
    </source>
</evidence>
<comment type="caution">
    <text evidence="2">The sequence shown here is derived from an EMBL/GenBank/DDBJ whole genome shotgun (WGS) entry which is preliminary data.</text>
</comment>
<feature type="transmembrane region" description="Helical" evidence="1">
    <location>
        <begin position="61"/>
        <end position="83"/>
    </location>
</feature>
<dbReference type="Proteomes" id="UP000054015">
    <property type="component" value="Unassembled WGS sequence"/>
</dbReference>
<feature type="transmembrane region" description="Helical" evidence="1">
    <location>
        <begin position="30"/>
        <end position="49"/>
    </location>
</feature>
<accession>A0A101DBU1</accession>
<evidence type="ECO:0000313" key="3">
    <source>
        <dbReference type="EMBL" id="KUK05884.1"/>
    </source>
</evidence>
<proteinExistence type="predicted"/>
<organism evidence="2 5">
    <name type="scientific">Archaeoglobus fulgidus</name>
    <dbReference type="NCBI Taxonomy" id="2234"/>
    <lineage>
        <taxon>Archaea</taxon>
        <taxon>Methanobacteriati</taxon>
        <taxon>Methanobacteriota</taxon>
        <taxon>Archaeoglobi</taxon>
        <taxon>Archaeoglobales</taxon>
        <taxon>Archaeoglobaceae</taxon>
        <taxon>Archaeoglobus</taxon>
    </lineage>
</organism>
<reference evidence="2" key="1">
    <citation type="journal article" date="2015" name="MBio">
        <title>Genome-resolved metagenomic analysis reveals roles for candidate phyla and other microbial community members in biogeochemical transformations in oil reservoirs.</title>
        <authorList>
            <person name="Hu P."/>
            <person name="Tom L."/>
            <person name="Singh A."/>
            <person name="Thomas B.C."/>
            <person name="Baker B.J."/>
            <person name="Piceno Y.M."/>
            <person name="Andersen G.L."/>
            <person name="Banfield J.F."/>
        </authorList>
    </citation>
    <scope>NUCLEOTIDE SEQUENCE [LARGE SCALE GENOMIC DNA]</scope>
    <source>
        <strain evidence="3">49_2300</strain>
        <strain evidence="2">49_95</strain>
    </source>
</reference>
<name>A0A101DBU1_ARCFL</name>
<dbReference type="EMBL" id="LGEX01000071">
    <property type="protein sequence ID" value="KUK05884.1"/>
    <property type="molecule type" value="Genomic_DNA"/>
</dbReference>
<dbReference type="GeneID" id="69032944"/>
<reference evidence="4 5" key="2">
    <citation type="journal article" date="2015" name="MBio">
        <title>Genome-Resolved Metagenomic Analysis Reveals Roles for Candidate Phyla and Other Microbial Community Members in Biogeochemical Transformations in Oil Reservoirs.</title>
        <authorList>
            <person name="Hu P."/>
            <person name="Tom L."/>
            <person name="Singh A."/>
            <person name="Thomas B.C."/>
            <person name="Baker B.J."/>
            <person name="Piceno Y.M."/>
            <person name="Andersen G.L."/>
            <person name="Banfield J.F."/>
        </authorList>
    </citation>
    <scope>NUCLEOTIDE SEQUENCE [LARGE SCALE GENOMIC DNA]</scope>
</reference>
<keyword evidence="1" id="KW-0812">Transmembrane</keyword>
<sequence>MFLYGFFRRDYGAAGLFDIAGEGLLGYNQILVAMVTLTLFVPCVAQFSVVCKERGLRQGVLVFVLSVTIAFTTGFVTALMLGVV</sequence>
<dbReference type="RefSeq" id="WP_086975520.1">
    <property type="nucleotide sequence ID" value="NZ_FJNF01000104.1"/>
</dbReference>
<keyword evidence="1" id="KW-0472">Membrane</keyword>
<dbReference type="AlphaFoldDB" id="A0A101DBU1"/>
<gene>
    <name evidence="2" type="ORF">XD40_2154</name>
    <name evidence="3" type="ORF">XD48_1893</name>
</gene>
<evidence type="ECO:0000256" key="1">
    <source>
        <dbReference type="SAM" id="Phobius"/>
    </source>
</evidence>
<evidence type="ECO:0000313" key="2">
    <source>
        <dbReference type="EMBL" id="KUJ92665.1"/>
    </source>
</evidence>
<evidence type="ECO:0000313" key="4">
    <source>
        <dbReference type="Proteomes" id="UP000054015"/>
    </source>
</evidence>
<keyword evidence="1" id="KW-1133">Transmembrane helix</keyword>
<dbReference type="Proteomes" id="UP000054307">
    <property type="component" value="Unassembled WGS sequence"/>
</dbReference>
<protein>
    <submittedName>
        <fullName evidence="2">Iron (II) transporter (FeoB-1)</fullName>
    </submittedName>
</protein>
<dbReference type="PATRIC" id="fig|2234.6.peg.1044"/>
<dbReference type="EMBL" id="LGEQ01000059">
    <property type="protein sequence ID" value="KUJ92665.1"/>
    <property type="molecule type" value="Genomic_DNA"/>
</dbReference>